<gene>
    <name evidence="1" type="ORF">DSAG12_02631</name>
</gene>
<dbReference type="RefSeq" id="WP_147663732.1">
    <property type="nucleotide sequence ID" value="NZ_CP042905.2"/>
</dbReference>
<dbReference type="AlphaFoldDB" id="A0A5B9DCN3"/>
<reference evidence="1 2" key="1">
    <citation type="journal article" date="2020" name="Nature">
        <title>Isolation of an archaeon at the prokaryote-eukaryote interface.</title>
        <authorList>
            <person name="Imachi H."/>
            <person name="Nobu M.K."/>
            <person name="Nakahara N."/>
            <person name="Morono Y."/>
            <person name="Ogawara M."/>
            <person name="Takaki Y."/>
            <person name="Takano Y."/>
            <person name="Uematsu K."/>
            <person name="Ikuta T."/>
            <person name="Ito M."/>
            <person name="Matsui Y."/>
            <person name="Miyazaki M."/>
            <person name="Murata K."/>
            <person name="Saito Y."/>
            <person name="Sakai S."/>
            <person name="Song C."/>
            <person name="Tasumi E."/>
            <person name="Yamanaka Y."/>
            <person name="Yamaguchi T."/>
            <person name="Kamagata Y."/>
            <person name="Tamaki H."/>
            <person name="Takai K."/>
        </authorList>
    </citation>
    <scope>NUCLEOTIDE SEQUENCE [LARGE SCALE GENOMIC DNA]</scope>
    <source>
        <strain evidence="1 2">MK-D1</strain>
    </source>
</reference>
<reference evidence="1 2" key="2">
    <citation type="journal article" date="2024" name="Int. J. Syst. Evol. Microbiol.">
        <title>Promethearchaeum syntrophicum gen. nov., sp. nov., an anaerobic, obligately syntrophic archaeon, the first isolate of the lineage 'Asgard' archaea, and proposal of the new archaeal phylum Promethearchaeota phyl. nov. and kingdom Promethearchaeati regn. nov.</title>
        <authorList>
            <person name="Imachi H."/>
            <person name="Nobu M.K."/>
            <person name="Kato S."/>
            <person name="Takaki Y."/>
            <person name="Miyazaki M."/>
            <person name="Miyata M."/>
            <person name="Ogawara M."/>
            <person name="Saito Y."/>
            <person name="Sakai S."/>
            <person name="Tahara Y.O."/>
            <person name="Takano Y."/>
            <person name="Tasumi E."/>
            <person name="Uematsu K."/>
            <person name="Yoshimura T."/>
            <person name="Itoh T."/>
            <person name="Ohkuma M."/>
            <person name="Takai K."/>
        </authorList>
    </citation>
    <scope>NUCLEOTIDE SEQUENCE [LARGE SCALE GENOMIC DNA]</scope>
    <source>
        <strain evidence="1 2">MK-D1</strain>
    </source>
</reference>
<dbReference type="EMBL" id="CP042905">
    <property type="protein sequence ID" value="QEE16801.1"/>
    <property type="molecule type" value="Genomic_DNA"/>
</dbReference>
<evidence type="ECO:0000313" key="2">
    <source>
        <dbReference type="Proteomes" id="UP000321408"/>
    </source>
</evidence>
<keyword evidence="2" id="KW-1185">Reference proteome</keyword>
<accession>A0A5B9DCN3</accession>
<protein>
    <submittedName>
        <fullName evidence="1">Uncharacterized protein</fullName>
    </submittedName>
</protein>
<evidence type="ECO:0000313" key="1">
    <source>
        <dbReference type="EMBL" id="QEE16801.1"/>
    </source>
</evidence>
<dbReference type="Proteomes" id="UP000321408">
    <property type="component" value="Chromosome"/>
</dbReference>
<dbReference type="KEGG" id="psyt:DSAG12_02631"/>
<sequence>MRNHLFERYTLNLINLINPELIVFNGVDTFNVVSKIFKNNVTENELDRSEYQTEIESITQKLPGITPFFLKGKMKNGKIKIVKDYDFMSLYHTSGIVNPNILEYTKGFFKKFIQKEYLKKLDF</sequence>
<proteinExistence type="predicted"/>
<name>A0A5B9DCN3_9ARCH</name>
<organism evidence="1 2">
    <name type="scientific">Promethearchaeum syntrophicum</name>
    <dbReference type="NCBI Taxonomy" id="2594042"/>
    <lineage>
        <taxon>Archaea</taxon>
        <taxon>Promethearchaeati</taxon>
        <taxon>Promethearchaeota</taxon>
        <taxon>Promethearchaeia</taxon>
        <taxon>Promethearchaeales</taxon>
        <taxon>Promethearchaeaceae</taxon>
        <taxon>Promethearchaeum</taxon>
    </lineage>
</organism>
<dbReference type="GeneID" id="41330614"/>